<accession>A0A6V6YR71</accession>
<dbReference type="InterPro" id="IPR036465">
    <property type="entry name" value="vWFA_dom_sf"/>
</dbReference>
<sequence length="386" mass="43427">MKSKFFIPALFAVIVSLVSCNSSHANPKKDIRTKKTVTTENTKIQVALLLDTSSSMDGLIDQAKSRLWNIVNTLTTLKYEGNAPDIEIALYEYGNDGLSKESNYIRQITPLSTDLDLISEKLFALRTNGGNEYCGAVIQDATKQLKWAREKSNMKLIYIAGNEDFNQGGINYKEAISDALKNDIYVNTIFCGDKTTGINIYWKDGADHGKGKYFNIDSNESVRYIATPYDEEISKCDEKINKTYINYGSKGHEKKMNQAVQDQNAKKVSNANYTDRAVSKSKAVYKNQSWDLVDRVKDDATAISKLKKEELPTELQNKSSEEIKTFVAQKSKERETIQKEISVLAKKRQEYIDAESKKSKKQDDLGNAINTSILGFAKVKGYTVEK</sequence>
<dbReference type="PROSITE" id="PS50234">
    <property type="entry name" value="VWFA"/>
    <property type="match status" value="1"/>
</dbReference>
<dbReference type="SUPFAM" id="SSF53300">
    <property type="entry name" value="vWA-like"/>
    <property type="match status" value="1"/>
</dbReference>
<dbReference type="PROSITE" id="PS51257">
    <property type="entry name" value="PROKAR_LIPOPROTEIN"/>
    <property type="match status" value="1"/>
</dbReference>
<dbReference type="Proteomes" id="UP000556700">
    <property type="component" value="Unassembled WGS sequence"/>
</dbReference>
<reference evidence="3 4" key="1">
    <citation type="submission" date="2020-06" db="EMBL/GenBank/DDBJ databases">
        <authorList>
            <person name="Criscuolo A."/>
        </authorList>
    </citation>
    <scope>NUCLEOTIDE SEQUENCE [LARGE SCALE GENOMIC DNA]</scope>
    <source>
        <strain evidence="4">CIP 110025</strain>
    </source>
</reference>
<dbReference type="InterPro" id="IPR002035">
    <property type="entry name" value="VWF_A"/>
</dbReference>
<evidence type="ECO:0000313" key="3">
    <source>
        <dbReference type="EMBL" id="CAD0001985.1"/>
    </source>
</evidence>
<name>A0A6V6YR71_9FLAO</name>
<comment type="caution">
    <text evidence="3">The sequence shown here is derived from an EMBL/GenBank/DDBJ whole genome shotgun (WGS) entry which is preliminary data.</text>
</comment>
<protein>
    <recommendedName>
        <fullName evidence="2">VWFA domain-containing protein</fullName>
    </recommendedName>
</protein>
<keyword evidence="1" id="KW-0732">Signal</keyword>
<evidence type="ECO:0000313" key="4">
    <source>
        <dbReference type="Proteomes" id="UP000556700"/>
    </source>
</evidence>
<proteinExistence type="predicted"/>
<dbReference type="AlphaFoldDB" id="A0A6V6YR71"/>
<gene>
    <name evidence="3" type="ORF">FLACHUCJ7_00798</name>
</gene>
<dbReference type="CDD" id="cd00198">
    <property type="entry name" value="vWFA"/>
    <property type="match status" value="1"/>
</dbReference>
<dbReference type="EMBL" id="CAIJDO010000078">
    <property type="protein sequence ID" value="CAD0001985.1"/>
    <property type="molecule type" value="Genomic_DNA"/>
</dbReference>
<dbReference type="Gene3D" id="3.40.50.410">
    <property type="entry name" value="von Willebrand factor, type A domain"/>
    <property type="match status" value="1"/>
</dbReference>
<feature type="signal peptide" evidence="1">
    <location>
        <begin position="1"/>
        <end position="25"/>
    </location>
</feature>
<keyword evidence="4" id="KW-1185">Reference proteome</keyword>
<evidence type="ECO:0000259" key="2">
    <source>
        <dbReference type="PROSITE" id="PS50234"/>
    </source>
</evidence>
<dbReference type="RefSeq" id="WP_031456615.1">
    <property type="nucleotide sequence ID" value="NZ_CAIJDO010000078.1"/>
</dbReference>
<feature type="chain" id="PRO_5027868834" description="VWFA domain-containing protein" evidence="1">
    <location>
        <begin position="26"/>
        <end position="386"/>
    </location>
</feature>
<evidence type="ECO:0000256" key="1">
    <source>
        <dbReference type="SAM" id="SignalP"/>
    </source>
</evidence>
<organism evidence="3 4">
    <name type="scientific">Flavobacterium chungangense</name>
    <dbReference type="NCBI Taxonomy" id="554283"/>
    <lineage>
        <taxon>Bacteria</taxon>
        <taxon>Pseudomonadati</taxon>
        <taxon>Bacteroidota</taxon>
        <taxon>Flavobacteriia</taxon>
        <taxon>Flavobacteriales</taxon>
        <taxon>Flavobacteriaceae</taxon>
        <taxon>Flavobacterium</taxon>
    </lineage>
</organism>
<feature type="domain" description="VWFA" evidence="2">
    <location>
        <begin position="45"/>
        <end position="233"/>
    </location>
</feature>